<dbReference type="InterPro" id="IPR036871">
    <property type="entry name" value="PX_dom_sf"/>
</dbReference>
<dbReference type="SMART" id="SM00312">
    <property type="entry name" value="PX"/>
    <property type="match status" value="1"/>
</dbReference>
<dbReference type="EMBL" id="JANBTX010000309">
    <property type="protein sequence ID" value="KAJ2683215.1"/>
    <property type="molecule type" value="Genomic_DNA"/>
</dbReference>
<dbReference type="GO" id="GO:0032266">
    <property type="term" value="F:phosphatidylinositol-3-phosphate binding"/>
    <property type="evidence" value="ECO:0007669"/>
    <property type="project" value="TreeGrafter"/>
</dbReference>
<dbReference type="PANTHER" id="PTHR45963">
    <property type="entry name" value="RE52028P"/>
    <property type="match status" value="1"/>
</dbReference>
<comment type="caution">
    <text evidence="15">The sequence shown here is derived from an EMBL/GenBank/DDBJ whole genome shotgun (WGS) entry which is preliminary data.</text>
</comment>
<dbReference type="GO" id="GO:0015031">
    <property type="term" value="P:protein transport"/>
    <property type="evidence" value="ECO:0007669"/>
    <property type="project" value="UniProtKB-KW"/>
</dbReference>
<organism evidence="15 16">
    <name type="scientific">Coemansia spiralis</name>
    <dbReference type="NCBI Taxonomy" id="417178"/>
    <lineage>
        <taxon>Eukaryota</taxon>
        <taxon>Fungi</taxon>
        <taxon>Fungi incertae sedis</taxon>
        <taxon>Zoopagomycota</taxon>
        <taxon>Kickxellomycotina</taxon>
        <taxon>Kickxellomycetes</taxon>
        <taxon>Kickxellales</taxon>
        <taxon>Kickxellaceae</taxon>
        <taxon>Coemansia</taxon>
    </lineage>
</organism>
<evidence type="ECO:0000256" key="2">
    <source>
        <dbReference type="ARBA" id="ARBA00004255"/>
    </source>
</evidence>
<dbReference type="GO" id="GO:0030904">
    <property type="term" value="C:retromer complex"/>
    <property type="evidence" value="ECO:0007669"/>
    <property type="project" value="TreeGrafter"/>
</dbReference>
<reference evidence="15" key="1">
    <citation type="submission" date="2022-07" db="EMBL/GenBank/DDBJ databases">
        <title>Phylogenomic reconstructions and comparative analyses of Kickxellomycotina fungi.</title>
        <authorList>
            <person name="Reynolds N.K."/>
            <person name="Stajich J.E."/>
            <person name="Barry K."/>
            <person name="Grigoriev I.V."/>
            <person name="Crous P."/>
            <person name="Smith M.E."/>
        </authorList>
    </citation>
    <scope>NUCLEOTIDE SEQUENCE</scope>
    <source>
        <strain evidence="15">CBS 109367</strain>
    </source>
</reference>
<evidence type="ECO:0000256" key="1">
    <source>
        <dbReference type="ARBA" id="ARBA00004179"/>
    </source>
</evidence>
<dbReference type="Pfam" id="PF00787">
    <property type="entry name" value="PX"/>
    <property type="match status" value="1"/>
</dbReference>
<dbReference type="PANTHER" id="PTHR45963:SF2">
    <property type="entry name" value="RE52028P"/>
    <property type="match status" value="1"/>
</dbReference>
<sequence length="153" mass="18064">MPRPSRAFDNATRLRPNDQSLDDQYGEPENFLEISVSMPVIREVKTKRYAEYEIECFTNIPLFKLKHSKVKRRYSDFVWLRDKLEKESTRVNLPPLPPKVFYQSLATDVLKLRQEKLQMFLQIIAGHPLLQTGSKVLIPFIQDSNFNRDAYEM</sequence>
<comment type="similarity">
    <text evidence="4">Belongs to the sorting nexin family.</text>
</comment>
<evidence type="ECO:0000313" key="16">
    <source>
        <dbReference type="Proteomes" id="UP001151516"/>
    </source>
</evidence>
<evidence type="ECO:0000256" key="5">
    <source>
        <dbReference type="ARBA" id="ARBA00020436"/>
    </source>
</evidence>
<protein>
    <recommendedName>
        <fullName evidence="5">Sorting nexin-3</fullName>
    </recommendedName>
</protein>
<evidence type="ECO:0000256" key="3">
    <source>
        <dbReference type="ARBA" id="ARBA00004496"/>
    </source>
</evidence>
<comment type="subcellular location">
    <subcellularLocation>
        <location evidence="3">Cytoplasm</location>
    </subcellularLocation>
    <subcellularLocation>
        <location evidence="2">Golgi apparatus membrane</location>
        <topology evidence="2">Peripheral membrane protein</topology>
        <orientation evidence="2">Cytoplasmic side</orientation>
    </subcellularLocation>
    <subcellularLocation>
        <location evidence="1">Prevacuolar compartment membrane</location>
        <topology evidence="1">Peripheral membrane protein</topology>
        <orientation evidence="1">Cytoplasmic side</orientation>
    </subcellularLocation>
</comment>
<evidence type="ECO:0000256" key="7">
    <source>
        <dbReference type="ARBA" id="ARBA00022490"/>
    </source>
</evidence>
<feature type="region of interest" description="Disordered" evidence="13">
    <location>
        <begin position="1"/>
        <end position="24"/>
    </location>
</feature>
<feature type="domain" description="PX" evidence="14">
    <location>
        <begin position="30"/>
        <end position="147"/>
    </location>
</feature>
<evidence type="ECO:0000256" key="8">
    <source>
        <dbReference type="ARBA" id="ARBA00022927"/>
    </source>
</evidence>
<dbReference type="Gene3D" id="3.30.1520.10">
    <property type="entry name" value="Phox-like domain"/>
    <property type="match status" value="1"/>
</dbReference>
<evidence type="ECO:0000313" key="15">
    <source>
        <dbReference type="EMBL" id="KAJ2683215.1"/>
    </source>
</evidence>
<keyword evidence="7" id="KW-0963">Cytoplasm</keyword>
<dbReference type="OrthoDB" id="5227681at2759"/>
<dbReference type="SUPFAM" id="SSF64268">
    <property type="entry name" value="PX domain"/>
    <property type="match status" value="1"/>
</dbReference>
<name>A0A9W8GE61_9FUNG</name>
<gene>
    <name evidence="15" type="primary">SNX3</name>
    <name evidence="15" type="ORF">IWW39_005621</name>
</gene>
<comment type="function">
    <text evidence="12">Required for retention of late Golgi membrane proteins. Component of the retrieval machinery that functions by direct interaction with the cytosolic tails of certain TGN membrane proteins during the sorting/budding process at the prevacuolar compartment. Binds phosphatidylinositol 3-phosphate (PtdIns(P3)).</text>
</comment>
<dbReference type="GO" id="GO:0034499">
    <property type="term" value="P:late endosome to Golgi transport"/>
    <property type="evidence" value="ECO:0007669"/>
    <property type="project" value="TreeGrafter"/>
</dbReference>
<dbReference type="GO" id="GO:0032456">
    <property type="term" value="P:endocytic recycling"/>
    <property type="evidence" value="ECO:0007669"/>
    <property type="project" value="TreeGrafter"/>
</dbReference>
<accession>A0A9W8GE61</accession>
<dbReference type="InterPro" id="IPR001683">
    <property type="entry name" value="PX_dom"/>
</dbReference>
<evidence type="ECO:0000259" key="14">
    <source>
        <dbReference type="PROSITE" id="PS50195"/>
    </source>
</evidence>
<dbReference type="AlphaFoldDB" id="A0A9W8GE61"/>
<keyword evidence="10" id="KW-0446">Lipid-binding</keyword>
<dbReference type="GO" id="GO:0000139">
    <property type="term" value="C:Golgi membrane"/>
    <property type="evidence" value="ECO:0007669"/>
    <property type="project" value="UniProtKB-SubCell"/>
</dbReference>
<keyword evidence="6" id="KW-0813">Transport</keyword>
<keyword evidence="9" id="KW-0333">Golgi apparatus</keyword>
<keyword evidence="16" id="KW-1185">Reference proteome</keyword>
<proteinExistence type="inferred from homology"/>
<dbReference type="InterPro" id="IPR051074">
    <property type="entry name" value="Sorting_Nexin"/>
</dbReference>
<evidence type="ECO:0000256" key="11">
    <source>
        <dbReference type="ARBA" id="ARBA00023136"/>
    </source>
</evidence>
<evidence type="ECO:0000256" key="13">
    <source>
        <dbReference type="SAM" id="MobiDB-lite"/>
    </source>
</evidence>
<evidence type="ECO:0000256" key="4">
    <source>
        <dbReference type="ARBA" id="ARBA00010883"/>
    </source>
</evidence>
<dbReference type="Proteomes" id="UP001151516">
    <property type="component" value="Unassembled WGS sequence"/>
</dbReference>
<dbReference type="PROSITE" id="PS50195">
    <property type="entry name" value="PX"/>
    <property type="match status" value="1"/>
</dbReference>
<evidence type="ECO:0000256" key="12">
    <source>
        <dbReference type="ARBA" id="ARBA00025533"/>
    </source>
</evidence>
<dbReference type="GO" id="GO:0031901">
    <property type="term" value="C:early endosome membrane"/>
    <property type="evidence" value="ECO:0007669"/>
    <property type="project" value="TreeGrafter"/>
</dbReference>
<evidence type="ECO:0000256" key="9">
    <source>
        <dbReference type="ARBA" id="ARBA00023034"/>
    </source>
</evidence>
<evidence type="ECO:0000256" key="6">
    <source>
        <dbReference type="ARBA" id="ARBA00022448"/>
    </source>
</evidence>
<evidence type="ECO:0000256" key="10">
    <source>
        <dbReference type="ARBA" id="ARBA00023121"/>
    </source>
</evidence>
<keyword evidence="8" id="KW-0653">Protein transport</keyword>
<keyword evidence="11" id="KW-0472">Membrane</keyword>